<name>A0AA88GHM2_NAELO</name>
<dbReference type="RefSeq" id="XP_044543903.1">
    <property type="nucleotide sequence ID" value="XM_044686021.1"/>
</dbReference>
<dbReference type="Proteomes" id="UP000816034">
    <property type="component" value="Unassembled WGS sequence"/>
</dbReference>
<accession>A0AA88GHM2</accession>
<feature type="compositionally biased region" description="Basic and acidic residues" evidence="1">
    <location>
        <begin position="146"/>
        <end position="159"/>
    </location>
</feature>
<reference evidence="2 3" key="1">
    <citation type="journal article" date="2018" name="BMC Genomics">
        <title>The genome of Naegleria lovaniensis, the basis for a comparative approach to unravel pathogenicity factors of the human pathogenic amoeba N. fowleri.</title>
        <authorList>
            <person name="Liechti N."/>
            <person name="Schurch N."/>
            <person name="Bruggmann R."/>
            <person name="Wittwer M."/>
        </authorList>
    </citation>
    <scope>NUCLEOTIDE SEQUENCE [LARGE SCALE GENOMIC DNA]</scope>
    <source>
        <strain evidence="2 3">ATCC 30569</strain>
    </source>
</reference>
<evidence type="ECO:0000313" key="2">
    <source>
        <dbReference type="EMBL" id="KAG2374729.1"/>
    </source>
</evidence>
<keyword evidence="3" id="KW-1185">Reference proteome</keyword>
<organism evidence="2 3">
    <name type="scientific">Naegleria lovaniensis</name>
    <name type="common">Amoeba</name>
    <dbReference type="NCBI Taxonomy" id="51637"/>
    <lineage>
        <taxon>Eukaryota</taxon>
        <taxon>Discoba</taxon>
        <taxon>Heterolobosea</taxon>
        <taxon>Tetramitia</taxon>
        <taxon>Eutetramitia</taxon>
        <taxon>Vahlkampfiidae</taxon>
        <taxon>Naegleria</taxon>
    </lineage>
</organism>
<evidence type="ECO:0000313" key="3">
    <source>
        <dbReference type="Proteomes" id="UP000816034"/>
    </source>
</evidence>
<sequence>MSCSENVDHDQPLAPPHCLKQFHDIVPKEIMIETLTYLPLSEMGNVLRISKSIHTILTETPLYLTRLLVSYGSNIDFPRSTIDTHLKTIENMSSTEDALAHLTCLLKEMIDYHKELEAKRKEEEMRRKLTLRKIAEIEKIKERLEQEKQQRQAKEKEAFMRLQMNRGNDHTK</sequence>
<protein>
    <recommendedName>
        <fullName evidence="4">F-box domain-containing protein</fullName>
    </recommendedName>
</protein>
<gene>
    <name evidence="2" type="ORF">C9374_010473</name>
</gene>
<comment type="caution">
    <text evidence="2">The sequence shown here is derived from an EMBL/GenBank/DDBJ whole genome shotgun (WGS) entry which is preliminary data.</text>
</comment>
<dbReference type="AlphaFoldDB" id="A0AA88GHM2"/>
<proteinExistence type="predicted"/>
<feature type="region of interest" description="Disordered" evidence="1">
    <location>
        <begin position="146"/>
        <end position="172"/>
    </location>
</feature>
<evidence type="ECO:0008006" key="4">
    <source>
        <dbReference type="Google" id="ProtNLM"/>
    </source>
</evidence>
<evidence type="ECO:0000256" key="1">
    <source>
        <dbReference type="SAM" id="MobiDB-lite"/>
    </source>
</evidence>
<dbReference type="EMBL" id="PYSW02000043">
    <property type="protein sequence ID" value="KAG2374729.1"/>
    <property type="molecule type" value="Genomic_DNA"/>
</dbReference>
<dbReference type="GeneID" id="68102927"/>